<keyword evidence="1" id="KW-0689">Ribosomal protein</keyword>
<dbReference type="AlphaFoldDB" id="A0A3S8TER6"/>
<name>A0A3S8TER6_9APIC</name>
<proteinExistence type="predicted"/>
<keyword evidence="1" id="KW-0687">Ribonucleoprotein</keyword>
<accession>A0A3S8TER6</accession>
<protein>
    <submittedName>
        <fullName evidence="1">Ribosomal protein S2</fullName>
    </submittedName>
</protein>
<organism evidence="1">
    <name type="scientific">Hepatozoon canis</name>
    <dbReference type="NCBI Taxonomy" id="110120"/>
    <lineage>
        <taxon>Eukaryota</taxon>
        <taxon>Sar</taxon>
        <taxon>Alveolata</taxon>
        <taxon>Apicomplexa</taxon>
        <taxon>Adeleorina</taxon>
        <taxon>Hepatozoidae</taxon>
        <taxon>Hepatozoon</taxon>
    </lineage>
</organism>
<evidence type="ECO:0000313" key="1">
    <source>
        <dbReference type="EMBL" id="AZL34672.1"/>
    </source>
</evidence>
<reference evidence="1" key="1">
    <citation type="journal article" date="2018" name="Int. J. Parasitol.">
        <title>Next generation sequencing from Hepatozoon canis (Apicomplexa: Coccidia: Adeleorina): Complete apicoplast genome and multiple mitochondrion-associated sequences.</title>
        <authorList>
            <person name="Leveille A.N."/>
            <person name="Baneth G."/>
            <person name="Barta J.R."/>
        </authorList>
    </citation>
    <scope>NUCLEOTIDE SEQUENCE</scope>
</reference>
<sequence length="240" mass="28949">MDGINIIINLIEYMIFNKIQLYNKFFNLKIKGNNKVVYINLKKNIIIDIIFFSKKLTILYIICYNTSILKNKVLFINSNCMLNNIIKLSYIMTQSYYTNNISLYKLFSNIRLFKQQILLLKWLFYLINFINKKKIKLPFKNTIKLYKIFLKLKYKYWNLININNIYFKYIFVILNDTNSYLINKYNIFKNKCIYYICLHKYMIVNNNFNLLICNNAVCVKILLEIIITALIQGNLVEKIK</sequence>
<dbReference type="GO" id="GO:0005840">
    <property type="term" value="C:ribosome"/>
    <property type="evidence" value="ECO:0007669"/>
    <property type="project" value="UniProtKB-KW"/>
</dbReference>
<dbReference type="EMBL" id="MH557086">
    <property type="protein sequence ID" value="AZL34672.1"/>
    <property type="molecule type" value="Genomic_DNA"/>
</dbReference>